<evidence type="ECO:0000313" key="2">
    <source>
        <dbReference type="Proteomes" id="UP000596857"/>
    </source>
</evidence>
<dbReference type="Proteomes" id="UP000596857">
    <property type="component" value="Unassembled WGS sequence"/>
</dbReference>
<proteinExistence type="predicted"/>
<dbReference type="SUPFAM" id="SSF52540">
    <property type="entry name" value="P-loop containing nucleoside triphosphate hydrolases"/>
    <property type="match status" value="1"/>
</dbReference>
<protein>
    <submittedName>
        <fullName evidence="1">AAA family ATPase</fullName>
    </submittedName>
</protein>
<organism evidence="1 2">
    <name type="scientific">Paenibacillus phytohabitans</name>
    <dbReference type="NCBI Taxonomy" id="2654978"/>
    <lineage>
        <taxon>Bacteria</taxon>
        <taxon>Bacillati</taxon>
        <taxon>Bacillota</taxon>
        <taxon>Bacilli</taxon>
        <taxon>Bacillales</taxon>
        <taxon>Paenibacillaceae</taxon>
        <taxon>Paenibacillus</taxon>
    </lineage>
</organism>
<name>A0ABX1YD81_9BACL</name>
<evidence type="ECO:0000313" key="1">
    <source>
        <dbReference type="EMBL" id="NOU77734.1"/>
    </source>
</evidence>
<dbReference type="Pfam" id="PF13671">
    <property type="entry name" value="AAA_33"/>
    <property type="match status" value="1"/>
</dbReference>
<keyword evidence="2" id="KW-1185">Reference proteome</keyword>
<sequence>MLNEAAAIEYLTQQKNVSKAPVVVMMCGVAGSGKTTFALKLEKAGFVRLSIDEDIWSTHGRFGVDYPEQAYESFKELSEIKLRGELVKLIQDNRHVVIDFSFWQRQKRAEYKQLIKHLGGEWALIHLKVHPDDLRQRLLIRSGRFDANAAFPITEEILTRFLSGFESPAGEGELVIEP</sequence>
<reference evidence="1 2" key="1">
    <citation type="submission" date="2019-10" db="EMBL/GenBank/DDBJ databases">
        <title>Description of Paenibacillus terricola sp. nov.</title>
        <authorList>
            <person name="Carlier A."/>
            <person name="Qi S."/>
        </authorList>
    </citation>
    <scope>NUCLEOTIDE SEQUENCE [LARGE SCALE GENOMIC DNA]</scope>
    <source>
        <strain evidence="1 2">LMG 31459</strain>
    </source>
</reference>
<comment type="caution">
    <text evidence="1">The sequence shown here is derived from an EMBL/GenBank/DDBJ whole genome shotgun (WGS) entry which is preliminary data.</text>
</comment>
<dbReference type="EMBL" id="WHOB01000016">
    <property type="protein sequence ID" value="NOU77734.1"/>
    <property type="molecule type" value="Genomic_DNA"/>
</dbReference>
<dbReference type="Gene3D" id="3.40.50.300">
    <property type="entry name" value="P-loop containing nucleotide triphosphate hydrolases"/>
    <property type="match status" value="1"/>
</dbReference>
<accession>A0ABX1YD81</accession>
<gene>
    <name evidence="1" type="ORF">GC101_02460</name>
</gene>
<dbReference type="InterPro" id="IPR027417">
    <property type="entry name" value="P-loop_NTPase"/>
</dbReference>
<dbReference type="RefSeq" id="WP_171715965.1">
    <property type="nucleotide sequence ID" value="NZ_WHOB01000016.1"/>
</dbReference>